<dbReference type="PANTHER" id="PTHR30093:SF34">
    <property type="entry name" value="PREPILIN PEPTIDASE-DEPENDENT PROTEIN D"/>
    <property type="match status" value="1"/>
</dbReference>
<accession>A0A401JEY7</accession>
<dbReference type="PANTHER" id="PTHR30093">
    <property type="entry name" value="GENERAL SECRETION PATHWAY PROTEIN G"/>
    <property type="match status" value="1"/>
</dbReference>
<evidence type="ECO:0000313" key="9">
    <source>
        <dbReference type="EMBL" id="GBL46178.1"/>
    </source>
</evidence>
<dbReference type="GO" id="GO:0015627">
    <property type="term" value="C:type II protein secretion system complex"/>
    <property type="evidence" value="ECO:0007669"/>
    <property type="project" value="InterPro"/>
</dbReference>
<evidence type="ECO:0000256" key="2">
    <source>
        <dbReference type="ARBA" id="ARBA00005233"/>
    </source>
</evidence>
<sequence length="147" mass="14490">MKSMQKGFTLIELMIVVAIIGILAAIAIPSYQNYIKKAKFTEVVSATAPVKLAVEECVTDGSCVSAGAIVGIAAGAAGFPTLPTASGNLSSMTIAADGTITATGVAAVDSKTIVLKPTVAATGAGGSDHVTWGTDAASTCLAAGLCK</sequence>
<dbReference type="SUPFAM" id="SSF54523">
    <property type="entry name" value="Pili subunits"/>
    <property type="match status" value="1"/>
</dbReference>
<gene>
    <name evidence="9" type="ORF">SFMTTN_1991</name>
</gene>
<dbReference type="RefSeq" id="WP_124704969.1">
    <property type="nucleotide sequence ID" value="NZ_BGOW01000017.1"/>
</dbReference>
<evidence type="ECO:0000256" key="5">
    <source>
        <dbReference type="ARBA" id="ARBA00022989"/>
    </source>
</evidence>
<evidence type="ECO:0000256" key="3">
    <source>
        <dbReference type="ARBA" id="ARBA00022481"/>
    </source>
</evidence>
<dbReference type="InterPro" id="IPR045584">
    <property type="entry name" value="Pilin-like"/>
</dbReference>
<name>A0A401JEY7_9PROT</name>
<dbReference type="PRINTS" id="PR00885">
    <property type="entry name" value="BCTERIALGSPH"/>
</dbReference>
<dbReference type="Gene3D" id="3.30.700.10">
    <property type="entry name" value="Glycoprotein, Type 4 Pilin"/>
    <property type="match status" value="1"/>
</dbReference>
<dbReference type="GO" id="GO:0043107">
    <property type="term" value="P:type IV pilus-dependent motility"/>
    <property type="evidence" value="ECO:0007669"/>
    <property type="project" value="TreeGrafter"/>
</dbReference>
<keyword evidence="3" id="KW-0488">Methylation</keyword>
<keyword evidence="10" id="KW-1185">Reference proteome</keyword>
<keyword evidence="5 8" id="KW-1133">Transmembrane helix</keyword>
<feature type="transmembrane region" description="Helical" evidence="8">
    <location>
        <begin position="7"/>
        <end position="28"/>
    </location>
</feature>
<dbReference type="GO" id="GO:0044096">
    <property type="term" value="C:type IV pilus"/>
    <property type="evidence" value="ECO:0007669"/>
    <property type="project" value="TreeGrafter"/>
</dbReference>
<evidence type="ECO:0000313" key="10">
    <source>
        <dbReference type="Proteomes" id="UP000286806"/>
    </source>
</evidence>
<comment type="subcellular location">
    <subcellularLocation>
        <location evidence="1">Membrane</location>
        <topology evidence="1">Single-pass membrane protein</topology>
    </subcellularLocation>
</comment>
<proteinExistence type="inferred from homology"/>
<dbReference type="InterPro" id="IPR001082">
    <property type="entry name" value="Pilin"/>
</dbReference>
<dbReference type="Pfam" id="PF07963">
    <property type="entry name" value="N_methyl"/>
    <property type="match status" value="1"/>
</dbReference>
<dbReference type="GO" id="GO:0015628">
    <property type="term" value="P:protein secretion by the type II secretion system"/>
    <property type="evidence" value="ECO:0007669"/>
    <property type="project" value="InterPro"/>
</dbReference>
<reference evidence="9 10" key="1">
    <citation type="journal article" date="2019" name="Front. Microbiol.">
        <title>Genomes of Neutrophilic Sulfur-Oxidizing Chemolithoautotrophs Representing 9 Proteobacterial Species From 8 Genera.</title>
        <authorList>
            <person name="Watanabe T."/>
            <person name="Kojima H."/>
            <person name="Umezawa K."/>
            <person name="Hori C."/>
            <person name="Takasuka T.E."/>
            <person name="Kato Y."/>
            <person name="Fukui M."/>
        </authorList>
    </citation>
    <scope>NUCLEOTIDE SEQUENCE [LARGE SCALE GENOMIC DNA]</scope>
    <source>
        <strain evidence="9 10">TTN</strain>
    </source>
</reference>
<dbReference type="InterPro" id="IPR012902">
    <property type="entry name" value="N_methyl_site"/>
</dbReference>
<dbReference type="GO" id="GO:0007155">
    <property type="term" value="P:cell adhesion"/>
    <property type="evidence" value="ECO:0007669"/>
    <property type="project" value="InterPro"/>
</dbReference>
<evidence type="ECO:0000256" key="6">
    <source>
        <dbReference type="ARBA" id="ARBA00023136"/>
    </source>
</evidence>
<dbReference type="GO" id="GO:0016020">
    <property type="term" value="C:membrane"/>
    <property type="evidence" value="ECO:0007669"/>
    <property type="project" value="UniProtKB-SubCell"/>
</dbReference>
<organism evidence="9 10">
    <name type="scientific">Sulfuriferula multivorans</name>
    <dbReference type="NCBI Taxonomy" id="1559896"/>
    <lineage>
        <taxon>Bacteria</taxon>
        <taxon>Pseudomonadati</taxon>
        <taxon>Pseudomonadota</taxon>
        <taxon>Betaproteobacteria</taxon>
        <taxon>Nitrosomonadales</taxon>
        <taxon>Sulfuricellaceae</taxon>
        <taxon>Sulfuriferula</taxon>
    </lineage>
</organism>
<comment type="caution">
    <text evidence="9">The sequence shown here is derived from an EMBL/GenBank/DDBJ whole genome shotgun (WGS) entry which is preliminary data.</text>
</comment>
<evidence type="ECO:0000256" key="8">
    <source>
        <dbReference type="SAM" id="Phobius"/>
    </source>
</evidence>
<evidence type="ECO:0000256" key="1">
    <source>
        <dbReference type="ARBA" id="ARBA00004167"/>
    </source>
</evidence>
<dbReference type="EMBL" id="BGOW01000017">
    <property type="protein sequence ID" value="GBL46178.1"/>
    <property type="molecule type" value="Genomic_DNA"/>
</dbReference>
<protein>
    <submittedName>
        <fullName evidence="9">Type IV pilin PilA</fullName>
    </submittedName>
</protein>
<dbReference type="AlphaFoldDB" id="A0A401JEY7"/>
<keyword evidence="4 8" id="KW-0812">Transmembrane</keyword>
<dbReference type="Pfam" id="PF00114">
    <property type="entry name" value="Pilin"/>
    <property type="match status" value="1"/>
</dbReference>
<comment type="similarity">
    <text evidence="2 7">Belongs to the N-Me-Phe pilin family.</text>
</comment>
<evidence type="ECO:0000256" key="7">
    <source>
        <dbReference type="RuleBase" id="RU000389"/>
    </source>
</evidence>
<evidence type="ECO:0000256" key="4">
    <source>
        <dbReference type="ARBA" id="ARBA00022692"/>
    </source>
</evidence>
<dbReference type="InterPro" id="IPR002416">
    <property type="entry name" value="T2SS_protein-GspH"/>
</dbReference>
<dbReference type="PROSITE" id="PS00409">
    <property type="entry name" value="PROKAR_NTER_METHYL"/>
    <property type="match status" value="1"/>
</dbReference>
<keyword evidence="6 8" id="KW-0472">Membrane</keyword>
<dbReference type="Proteomes" id="UP000286806">
    <property type="component" value="Unassembled WGS sequence"/>
</dbReference>
<dbReference type="NCBIfam" id="TIGR02532">
    <property type="entry name" value="IV_pilin_GFxxxE"/>
    <property type="match status" value="1"/>
</dbReference>
<dbReference type="OrthoDB" id="8607132at2"/>
<keyword evidence="7" id="KW-0281">Fimbrium</keyword>